<dbReference type="Proteomes" id="UP000799538">
    <property type="component" value="Unassembled WGS sequence"/>
</dbReference>
<evidence type="ECO:0000313" key="2">
    <source>
        <dbReference type="Proteomes" id="UP000799538"/>
    </source>
</evidence>
<reference evidence="2" key="1">
    <citation type="journal article" date="2020" name="Stud. Mycol.">
        <title>101 Dothideomycetes genomes: A test case for predicting lifestyles and emergence of pathogens.</title>
        <authorList>
            <person name="Haridas S."/>
            <person name="Albert R."/>
            <person name="Binder M."/>
            <person name="Bloem J."/>
            <person name="LaButti K."/>
            <person name="Salamov A."/>
            <person name="Andreopoulos B."/>
            <person name="Baker S."/>
            <person name="Barry K."/>
            <person name="Bills G."/>
            <person name="Bluhm B."/>
            <person name="Cannon C."/>
            <person name="Castanera R."/>
            <person name="Culley D."/>
            <person name="Daum C."/>
            <person name="Ezra D."/>
            <person name="Gonzalez J."/>
            <person name="Henrissat B."/>
            <person name="Kuo A."/>
            <person name="Liang C."/>
            <person name="Lipzen A."/>
            <person name="Lutzoni F."/>
            <person name="Magnuson J."/>
            <person name="Mondo S."/>
            <person name="Nolan M."/>
            <person name="Ohm R."/>
            <person name="Pangilinan J."/>
            <person name="Park H.-J."/>
            <person name="Ramirez L."/>
            <person name="Alfaro M."/>
            <person name="Sun H."/>
            <person name="Tritt A."/>
            <person name="Yoshinaga Y."/>
            <person name="Zwiers L.-H."/>
            <person name="Turgeon B."/>
            <person name="Goodwin S."/>
            <person name="Spatafora J."/>
            <person name="Crous P."/>
            <person name="Grigoriev I."/>
        </authorList>
    </citation>
    <scope>NUCLEOTIDE SEQUENCE [LARGE SCALE GENOMIC DNA]</scope>
    <source>
        <strain evidence="2">CECT 20119</strain>
    </source>
</reference>
<dbReference type="AlphaFoldDB" id="A0A6A6GL02"/>
<accession>A0A6A6GL02</accession>
<dbReference type="EMBL" id="ML992502">
    <property type="protein sequence ID" value="KAF2226328.1"/>
    <property type="molecule type" value="Genomic_DNA"/>
</dbReference>
<keyword evidence="2" id="KW-1185">Reference proteome</keyword>
<name>A0A6A6GL02_9PEZI</name>
<gene>
    <name evidence="1" type="ORF">BDZ85DRAFT_293321</name>
</gene>
<evidence type="ECO:0000313" key="1">
    <source>
        <dbReference type="EMBL" id="KAF2226328.1"/>
    </source>
</evidence>
<proteinExistence type="predicted"/>
<organism evidence="1 2">
    <name type="scientific">Elsinoe ampelina</name>
    <dbReference type="NCBI Taxonomy" id="302913"/>
    <lineage>
        <taxon>Eukaryota</taxon>
        <taxon>Fungi</taxon>
        <taxon>Dikarya</taxon>
        <taxon>Ascomycota</taxon>
        <taxon>Pezizomycotina</taxon>
        <taxon>Dothideomycetes</taxon>
        <taxon>Dothideomycetidae</taxon>
        <taxon>Myriangiales</taxon>
        <taxon>Elsinoaceae</taxon>
        <taxon>Elsinoe</taxon>
    </lineage>
</organism>
<protein>
    <submittedName>
        <fullName evidence="1">Uncharacterized protein</fullName>
    </submittedName>
</protein>
<dbReference type="OrthoDB" id="10314792at2759"/>
<sequence length="226" mass="26059">MYETTYMPERLMIRDLSIRMAPIQTSHQSLAEWYWITNWTVYPLGIGARARWTASRRTLAIDQAQCCVSPPAFIHEDFRQKDTKQNCHLRLWADGRLAIALYGDNEDGTRVLYVGIARIRMTGTQHDLMCNALCVFHVPELFFESWYETTSAGRDEASFATRALEEVGHDAWKFNGLLFWDMVVETRNLLGWGAQEEEDNSSLDTEADNLDAEVAYEEWLNEFASA</sequence>